<gene>
    <name evidence="1" type="ORF">ABGF40_06220</name>
</gene>
<keyword evidence="2" id="KW-1185">Reference proteome</keyword>
<organism evidence="1 2">
    <name type="scientific">Helcococcus bovis</name>
    <dbReference type="NCBI Taxonomy" id="3153252"/>
    <lineage>
        <taxon>Bacteria</taxon>
        <taxon>Bacillati</taxon>
        <taxon>Bacillota</taxon>
        <taxon>Tissierellia</taxon>
        <taxon>Tissierellales</taxon>
        <taxon>Peptoniphilaceae</taxon>
        <taxon>Helcococcus</taxon>
    </lineage>
</organism>
<comment type="caution">
    <text evidence="1">The sequence shown here is derived from an EMBL/GenBank/DDBJ whole genome shotgun (WGS) entry which is preliminary data.</text>
</comment>
<dbReference type="EMBL" id="JBFNFH010000014">
    <property type="protein sequence ID" value="MFM1525269.1"/>
    <property type="molecule type" value="Genomic_DNA"/>
</dbReference>
<protein>
    <recommendedName>
        <fullName evidence="3">HK97 gp10 family phage protein</fullName>
    </recommendedName>
</protein>
<dbReference type="Proteomes" id="UP001629536">
    <property type="component" value="Unassembled WGS sequence"/>
</dbReference>
<reference evidence="1 2" key="1">
    <citation type="journal article" date="2024" name="Front. Microbiol.">
        <title>Pangenomic and biochemical analyses of Helcococcus ovis reveal widespread tetracycline resistance and a novel bacterial species, Helcococcus bovis.</title>
        <authorList>
            <person name="Cunha F."/>
            <person name="Zhai Y."/>
            <person name="Casaro S."/>
            <person name="Jones K.L."/>
            <person name="Hernandez M."/>
            <person name="Bisinotto R.S."/>
            <person name="Kariyawasam S."/>
            <person name="Brown M.B."/>
            <person name="Phillips A."/>
            <person name="Jeong K.C."/>
            <person name="Galvao K.N."/>
        </authorList>
    </citation>
    <scope>NUCLEOTIDE SEQUENCE [LARGE SCALE GENOMIC DNA]</scope>
    <source>
        <strain evidence="1 2">KG197</strain>
    </source>
</reference>
<name>A0ABW9F7M0_9FIRM</name>
<sequence>MKFSRLSYEINKILKEEEERVEKAIDKVTKKVKNNSVKEVALKSPINPKSRKERHYKDEWTSRVKKGRLVRDVTIHNKQYQLTHLLENGHFSFNQHGGAYGYVKARPHIAPVQEKIDKTFQEELIKELKL</sequence>
<proteinExistence type="predicted"/>
<evidence type="ECO:0008006" key="3">
    <source>
        <dbReference type="Google" id="ProtNLM"/>
    </source>
</evidence>
<dbReference type="RefSeq" id="WP_408126762.1">
    <property type="nucleotide sequence ID" value="NZ_JBFNFH010000014.1"/>
</dbReference>
<evidence type="ECO:0000313" key="1">
    <source>
        <dbReference type="EMBL" id="MFM1525269.1"/>
    </source>
</evidence>
<accession>A0ABW9F7M0</accession>
<evidence type="ECO:0000313" key="2">
    <source>
        <dbReference type="Proteomes" id="UP001629536"/>
    </source>
</evidence>